<protein>
    <submittedName>
        <fullName evidence="2">Uncharacterized conserved protein YqhQ</fullName>
    </submittedName>
</protein>
<gene>
    <name evidence="2" type="ORF">SAMN02745248_02476</name>
</gene>
<dbReference type="PANTHER" id="PTHR42867:SF1">
    <property type="entry name" value="MEMBRANE PROTEIN-RELATED"/>
    <property type="match status" value="1"/>
</dbReference>
<keyword evidence="1" id="KW-0812">Transmembrane</keyword>
<keyword evidence="3" id="KW-1185">Reference proteome</keyword>
<dbReference type="STRING" id="1121331.SAMN02745248_02476"/>
<accession>A0A1M6S8Y5</accession>
<keyword evidence="1" id="KW-1133">Transmembrane helix</keyword>
<dbReference type="Pfam" id="PF07136">
    <property type="entry name" value="DUF1385"/>
    <property type="match status" value="1"/>
</dbReference>
<proteinExistence type="predicted"/>
<evidence type="ECO:0000313" key="3">
    <source>
        <dbReference type="Proteomes" id="UP000183952"/>
    </source>
</evidence>
<dbReference type="InterPro" id="IPR010787">
    <property type="entry name" value="DUF1385"/>
</dbReference>
<evidence type="ECO:0000256" key="1">
    <source>
        <dbReference type="SAM" id="Phobius"/>
    </source>
</evidence>
<reference evidence="2 3" key="1">
    <citation type="submission" date="2016-11" db="EMBL/GenBank/DDBJ databases">
        <authorList>
            <person name="Jaros S."/>
            <person name="Januszkiewicz K."/>
            <person name="Wedrychowicz H."/>
        </authorList>
    </citation>
    <scope>NUCLEOTIDE SEQUENCE [LARGE SCALE GENOMIC DNA]</scope>
    <source>
        <strain evidence="2 3">DSM 3090</strain>
    </source>
</reference>
<dbReference type="AlphaFoldDB" id="A0A1M6S8Y5"/>
<dbReference type="EMBL" id="FRAD01000026">
    <property type="protein sequence ID" value="SHK40987.1"/>
    <property type="molecule type" value="Genomic_DNA"/>
</dbReference>
<keyword evidence="1" id="KW-0472">Membrane</keyword>
<dbReference type="Proteomes" id="UP000183952">
    <property type="component" value="Unassembled WGS sequence"/>
</dbReference>
<sequence>MKKYKNVGGQAVIEGVMMRGKNGMATAVRLNNGEIVVEKENKPPLTQRHKILGLPFIRGIASFADSLVTGIKILNYSASFFQEEDGEEEEGKFDKWFKEKFKENSSNVIVGISLCLSLVLSFFLFFAMPTFITGLLKNVIDKRFVLNIVEGVIRVLILVLYMLIVSRMEDIKRVFQYHGAEHKTIFCYEADEELTVENVKAFERFHPRCGTNFIFLVMVISIIVFSAVSWNSLWQRLIFRILLLPVVVGISYEVIKWMGKSNSFLSNFFAYPGLLLQRITTKEPYDDQIEVAIRALKEAEGIYCDVLPEHGDE</sequence>
<evidence type="ECO:0000313" key="2">
    <source>
        <dbReference type="EMBL" id="SHK40987.1"/>
    </source>
</evidence>
<name>A0A1M6S8Y5_9CLOT</name>
<organism evidence="2 3">
    <name type="scientific">Hathewaya proteolytica DSM 3090</name>
    <dbReference type="NCBI Taxonomy" id="1121331"/>
    <lineage>
        <taxon>Bacteria</taxon>
        <taxon>Bacillati</taxon>
        <taxon>Bacillota</taxon>
        <taxon>Clostridia</taxon>
        <taxon>Eubacteriales</taxon>
        <taxon>Clostridiaceae</taxon>
        <taxon>Hathewaya</taxon>
    </lineage>
</organism>
<dbReference type="PANTHER" id="PTHR42867">
    <property type="entry name" value="MEMBRANE PROTEIN-RELATED"/>
    <property type="match status" value="1"/>
</dbReference>
<feature type="transmembrane region" description="Helical" evidence="1">
    <location>
        <begin position="144"/>
        <end position="164"/>
    </location>
</feature>
<feature type="transmembrane region" description="Helical" evidence="1">
    <location>
        <begin position="213"/>
        <end position="231"/>
    </location>
</feature>
<feature type="transmembrane region" description="Helical" evidence="1">
    <location>
        <begin position="108"/>
        <end position="132"/>
    </location>
</feature>
<dbReference type="RefSeq" id="WP_072904379.1">
    <property type="nucleotide sequence ID" value="NZ_FRAD01000026.1"/>
</dbReference>